<dbReference type="CDD" id="cd00118">
    <property type="entry name" value="LysM"/>
    <property type="match status" value="1"/>
</dbReference>
<evidence type="ECO:0000313" key="4">
    <source>
        <dbReference type="Proteomes" id="UP001445472"/>
    </source>
</evidence>
<gene>
    <name evidence="3" type="ORF">ABT276_18910</name>
</gene>
<proteinExistence type="predicted"/>
<reference evidence="3 4" key="1">
    <citation type="submission" date="2024-06" db="EMBL/GenBank/DDBJ databases">
        <title>The Natural Products Discovery Center: Release of the First 8490 Sequenced Strains for Exploring Actinobacteria Biosynthetic Diversity.</title>
        <authorList>
            <person name="Kalkreuter E."/>
            <person name="Kautsar S.A."/>
            <person name="Yang D."/>
            <person name="Bader C.D."/>
            <person name="Teijaro C.N."/>
            <person name="Fluegel L."/>
            <person name="Davis C.M."/>
            <person name="Simpson J.R."/>
            <person name="Lauterbach L."/>
            <person name="Steele A.D."/>
            <person name="Gui C."/>
            <person name="Meng S."/>
            <person name="Li G."/>
            <person name="Viehrig K."/>
            <person name="Ye F."/>
            <person name="Su P."/>
            <person name="Kiefer A.F."/>
            <person name="Nichols A."/>
            <person name="Cepeda A.J."/>
            <person name="Yan W."/>
            <person name="Fan B."/>
            <person name="Jiang Y."/>
            <person name="Adhikari A."/>
            <person name="Zheng C.-J."/>
            <person name="Schuster L."/>
            <person name="Cowan T.M."/>
            <person name="Smanski M.J."/>
            <person name="Chevrette M.G."/>
            <person name="De Carvalho L.P.S."/>
            <person name="Shen B."/>
        </authorList>
    </citation>
    <scope>NUCLEOTIDE SEQUENCE [LARGE SCALE GENOMIC DNA]</scope>
    <source>
        <strain evidence="3 4">NPDC000837</strain>
    </source>
</reference>
<keyword evidence="4" id="KW-1185">Reference proteome</keyword>
<dbReference type="EMBL" id="JBEPBX010000016">
    <property type="protein sequence ID" value="MER6615394.1"/>
    <property type="molecule type" value="Genomic_DNA"/>
</dbReference>
<organism evidence="3 4">
    <name type="scientific">Streptomyces xantholiticus</name>
    <dbReference type="NCBI Taxonomy" id="68285"/>
    <lineage>
        <taxon>Bacteria</taxon>
        <taxon>Bacillati</taxon>
        <taxon>Actinomycetota</taxon>
        <taxon>Actinomycetes</taxon>
        <taxon>Kitasatosporales</taxon>
        <taxon>Streptomycetaceae</taxon>
        <taxon>Streptomyces</taxon>
    </lineage>
</organism>
<dbReference type="RefSeq" id="WP_351976973.1">
    <property type="nucleotide sequence ID" value="NZ_JBEPBX010000016.1"/>
</dbReference>
<comment type="caution">
    <text evidence="3">The sequence shown here is derived from an EMBL/GenBank/DDBJ whole genome shotgun (WGS) entry which is preliminary data.</text>
</comment>
<evidence type="ECO:0000259" key="2">
    <source>
        <dbReference type="PROSITE" id="PS51782"/>
    </source>
</evidence>
<feature type="region of interest" description="Disordered" evidence="1">
    <location>
        <begin position="1"/>
        <end position="31"/>
    </location>
</feature>
<accession>A0ABV1UX72</accession>
<feature type="domain" description="LysM" evidence="2">
    <location>
        <begin position="201"/>
        <end position="248"/>
    </location>
</feature>
<dbReference type="Pfam" id="PF01476">
    <property type="entry name" value="LysM"/>
    <property type="match status" value="1"/>
</dbReference>
<dbReference type="Gene3D" id="3.10.350.10">
    <property type="entry name" value="LysM domain"/>
    <property type="match status" value="1"/>
</dbReference>
<dbReference type="Pfam" id="PF19266">
    <property type="entry name" value="CIS_tube"/>
    <property type="match status" value="1"/>
</dbReference>
<dbReference type="Proteomes" id="UP001445472">
    <property type="component" value="Unassembled WGS sequence"/>
</dbReference>
<protein>
    <submittedName>
        <fullName evidence="3">LysM peptidoglycan-binding domain-containing protein</fullName>
    </submittedName>
</protein>
<evidence type="ECO:0000313" key="3">
    <source>
        <dbReference type="EMBL" id="MER6615394.1"/>
    </source>
</evidence>
<dbReference type="InterPro" id="IPR018392">
    <property type="entry name" value="LysM"/>
</dbReference>
<sequence length="260" mass="27518">MATQPVAFIASAAPPGPADPKGSGGSRPKLERAYLELRQPPADGGTTTPGPRMGQIDFQFNPKELTLAKTAKWERKTAKGAKKAGPAEFKGAGPSKLTLEMFFDATAKHDDSVVSAVESLLSCCVPTDQTHQKQQGVPPWVIFHWGGLTGFVGYVSQVQAKYTLFTPGGLPVRATCQVTLEEISGPVPGQNPTSGALAARRVHRVVSGDTLALLAWREYGDPAAWRDIAEANGIDDPMRLAPGTELLLPAAEEIGASHGR</sequence>
<evidence type="ECO:0000256" key="1">
    <source>
        <dbReference type="SAM" id="MobiDB-lite"/>
    </source>
</evidence>
<name>A0ABV1UX72_9ACTN</name>
<dbReference type="InterPro" id="IPR036779">
    <property type="entry name" value="LysM_dom_sf"/>
</dbReference>
<dbReference type="InterPro" id="IPR045361">
    <property type="entry name" value="CIS_tube_prot_N"/>
</dbReference>
<dbReference type="PROSITE" id="PS51782">
    <property type="entry name" value="LYSM"/>
    <property type="match status" value="1"/>
</dbReference>